<dbReference type="InterPro" id="IPR023827">
    <property type="entry name" value="Peptidase_S8_Asp-AS"/>
</dbReference>
<dbReference type="GO" id="GO:0006508">
    <property type="term" value="P:proteolysis"/>
    <property type="evidence" value="ECO:0007669"/>
    <property type="project" value="UniProtKB-KW"/>
</dbReference>
<evidence type="ECO:0000256" key="2">
    <source>
        <dbReference type="ARBA" id="ARBA00022670"/>
    </source>
</evidence>
<dbReference type="InterPro" id="IPR036852">
    <property type="entry name" value="Peptidase_S8/S53_dom_sf"/>
</dbReference>
<keyword evidence="2 6" id="KW-0645">Protease</keyword>
<evidence type="ECO:0000256" key="6">
    <source>
        <dbReference type="PROSITE-ProRule" id="PRU01240"/>
    </source>
</evidence>
<dbReference type="InterPro" id="IPR050131">
    <property type="entry name" value="Peptidase_S8_subtilisin-like"/>
</dbReference>
<keyword evidence="4 6" id="KW-0378">Hydrolase</keyword>
<dbReference type="PROSITE" id="PS00136">
    <property type="entry name" value="SUBTILASE_ASP"/>
    <property type="match status" value="1"/>
</dbReference>
<evidence type="ECO:0000313" key="8">
    <source>
        <dbReference type="EMBL" id="MBB6691828.1"/>
    </source>
</evidence>
<keyword evidence="5 6" id="KW-0720">Serine protease</keyword>
<dbReference type="PROSITE" id="PS00137">
    <property type="entry name" value="SUBTILASE_HIS"/>
    <property type="match status" value="1"/>
</dbReference>
<proteinExistence type="inferred from homology"/>
<dbReference type="InterPro" id="IPR034202">
    <property type="entry name" value="Subtilisin_Carlsberg-like"/>
</dbReference>
<comment type="similarity">
    <text evidence="1 6">Belongs to the peptidase S8 family.</text>
</comment>
<feature type="active site" description="Charge relay system" evidence="6">
    <location>
        <position position="167"/>
    </location>
</feature>
<sequence>MDTSGFLDWLKASLSSSENRARRRIIRFLNPDDDKLFLKALQAERPRNRSLRGVRRLGIIRAYSCPVPAGEPPLPFGSSIAWEEDSLVSMHAVPKRTAVRSATEQGIPWGVRRIRAPEAWSRTTGYKVKVGVIDTGVDFEHPDLRHSLQRGINLLQRTMLPQDDNGHGTHITGTIAAANRLEGMIGVAPRASIYPIKAFDYNGTAYVSDIILGIDWCVRNRMDVVNMSFGMSNRSKSLLSAVNNAYQSGVLIVASSGNDGKRGEIDYPARYSQTIAVGATNRQGKIASFTNRCGGIDIYAPGERVSSCWPRNNRKTMSGTSMATSHVTGAVALLLGLKPGLTPDQVKSVIKRSWRPLKNAKAPRTTGELDVRRMLQAADKL</sequence>
<evidence type="ECO:0000259" key="7">
    <source>
        <dbReference type="Pfam" id="PF00082"/>
    </source>
</evidence>
<dbReference type="InterPro" id="IPR015500">
    <property type="entry name" value="Peptidase_S8_subtilisin-rel"/>
</dbReference>
<dbReference type="Gene3D" id="3.40.50.200">
    <property type="entry name" value="Peptidase S8/S53 domain"/>
    <property type="match status" value="1"/>
</dbReference>
<protein>
    <submittedName>
        <fullName evidence="8">S8 family peptidase</fullName>
    </submittedName>
</protein>
<dbReference type="SUPFAM" id="SSF52743">
    <property type="entry name" value="Subtilisin-like"/>
    <property type="match status" value="1"/>
</dbReference>
<gene>
    <name evidence="8" type="ORF">H7B90_10505</name>
</gene>
<dbReference type="InterPro" id="IPR000209">
    <property type="entry name" value="Peptidase_S8/S53_dom"/>
</dbReference>
<keyword evidence="9" id="KW-1185">Reference proteome</keyword>
<dbReference type="AlphaFoldDB" id="A0A841TXX5"/>
<feature type="active site" description="Charge relay system" evidence="6">
    <location>
        <position position="134"/>
    </location>
</feature>
<dbReference type="PRINTS" id="PR00723">
    <property type="entry name" value="SUBTILISIN"/>
</dbReference>
<dbReference type="PANTHER" id="PTHR43806">
    <property type="entry name" value="PEPTIDASE S8"/>
    <property type="match status" value="1"/>
</dbReference>
<reference evidence="8 9" key="1">
    <citation type="submission" date="2020-08" db="EMBL/GenBank/DDBJ databases">
        <title>Cohnella phylogeny.</title>
        <authorList>
            <person name="Dunlap C."/>
        </authorList>
    </citation>
    <scope>NUCLEOTIDE SEQUENCE [LARGE SCALE GENOMIC DNA]</scope>
    <source>
        <strain evidence="8 9">DSM 25239</strain>
    </source>
</reference>
<dbReference type="GO" id="GO:0046872">
    <property type="term" value="F:metal ion binding"/>
    <property type="evidence" value="ECO:0007669"/>
    <property type="project" value="UniProtKB-KW"/>
</dbReference>
<dbReference type="CDD" id="cd07477">
    <property type="entry name" value="Peptidases_S8_Subtilisin_subset"/>
    <property type="match status" value="1"/>
</dbReference>
<comment type="caution">
    <text evidence="8">The sequence shown here is derived from an EMBL/GenBank/DDBJ whole genome shotgun (WGS) entry which is preliminary data.</text>
</comment>
<name>A0A841TXX5_9BACL</name>
<accession>A0A841TXX5</accession>
<feature type="domain" description="Peptidase S8/S53" evidence="7">
    <location>
        <begin position="127"/>
        <end position="364"/>
    </location>
</feature>
<dbReference type="PROSITE" id="PS51892">
    <property type="entry name" value="SUBTILASE"/>
    <property type="match status" value="1"/>
</dbReference>
<evidence type="ECO:0000313" key="9">
    <source>
        <dbReference type="Proteomes" id="UP000553776"/>
    </source>
</evidence>
<evidence type="ECO:0000256" key="4">
    <source>
        <dbReference type="ARBA" id="ARBA00022801"/>
    </source>
</evidence>
<evidence type="ECO:0000256" key="1">
    <source>
        <dbReference type="ARBA" id="ARBA00011073"/>
    </source>
</evidence>
<keyword evidence="3" id="KW-0479">Metal-binding</keyword>
<dbReference type="EMBL" id="JACJVR010000039">
    <property type="protein sequence ID" value="MBB6691828.1"/>
    <property type="molecule type" value="Genomic_DNA"/>
</dbReference>
<feature type="active site" description="Charge relay system" evidence="6">
    <location>
        <position position="321"/>
    </location>
</feature>
<dbReference type="Proteomes" id="UP000553776">
    <property type="component" value="Unassembled WGS sequence"/>
</dbReference>
<dbReference type="InterPro" id="IPR022398">
    <property type="entry name" value="Peptidase_S8_His-AS"/>
</dbReference>
<dbReference type="RefSeq" id="WP_185135820.1">
    <property type="nucleotide sequence ID" value="NZ_JACJVR010000039.1"/>
</dbReference>
<dbReference type="PANTHER" id="PTHR43806:SF11">
    <property type="entry name" value="CEREVISIN-RELATED"/>
    <property type="match status" value="1"/>
</dbReference>
<organism evidence="8 9">
    <name type="scientific">Cohnella xylanilytica</name>
    <dbReference type="NCBI Taxonomy" id="557555"/>
    <lineage>
        <taxon>Bacteria</taxon>
        <taxon>Bacillati</taxon>
        <taxon>Bacillota</taxon>
        <taxon>Bacilli</taxon>
        <taxon>Bacillales</taxon>
        <taxon>Paenibacillaceae</taxon>
        <taxon>Cohnella</taxon>
    </lineage>
</organism>
<evidence type="ECO:0000256" key="3">
    <source>
        <dbReference type="ARBA" id="ARBA00022723"/>
    </source>
</evidence>
<dbReference type="GO" id="GO:0004252">
    <property type="term" value="F:serine-type endopeptidase activity"/>
    <property type="evidence" value="ECO:0007669"/>
    <property type="project" value="UniProtKB-UniRule"/>
</dbReference>
<evidence type="ECO:0000256" key="5">
    <source>
        <dbReference type="ARBA" id="ARBA00022825"/>
    </source>
</evidence>
<dbReference type="Pfam" id="PF00082">
    <property type="entry name" value="Peptidase_S8"/>
    <property type="match status" value="1"/>
</dbReference>